<dbReference type="EMBL" id="OX451739">
    <property type="protein sequence ID" value="CAI8609852.1"/>
    <property type="molecule type" value="Genomic_DNA"/>
</dbReference>
<name>A0AAV1AKG4_VICFA</name>
<gene>
    <name evidence="1" type="ORF">VFH_IV153560</name>
</gene>
<proteinExistence type="predicted"/>
<evidence type="ECO:0000313" key="2">
    <source>
        <dbReference type="Proteomes" id="UP001157006"/>
    </source>
</evidence>
<dbReference type="AlphaFoldDB" id="A0AAV1AKG4"/>
<accession>A0AAV1AKG4</accession>
<reference evidence="1 2" key="1">
    <citation type="submission" date="2023-01" db="EMBL/GenBank/DDBJ databases">
        <authorList>
            <person name="Kreplak J."/>
        </authorList>
    </citation>
    <scope>NUCLEOTIDE SEQUENCE [LARGE SCALE GENOMIC DNA]</scope>
</reference>
<sequence>MSTRRCSKTEENNGTQCLSYFNFPPTVAALRTCLLVCMKKLLVFKLEVYLREREISPLVIKLRRTCRDVTKKILYWNQRAIELIDEDNGYTYYAGVHCTKNNKKVFKKEKFIRRGLYKYAKKKKLRRGEMLSFTIRYPAERMFEGLLNR</sequence>
<protein>
    <submittedName>
        <fullName evidence="1">Uncharacterized protein</fullName>
    </submittedName>
</protein>
<dbReference type="Proteomes" id="UP001157006">
    <property type="component" value="Chromosome 4"/>
</dbReference>
<organism evidence="1 2">
    <name type="scientific">Vicia faba</name>
    <name type="common">Broad bean</name>
    <name type="synonym">Faba vulgaris</name>
    <dbReference type="NCBI Taxonomy" id="3906"/>
    <lineage>
        <taxon>Eukaryota</taxon>
        <taxon>Viridiplantae</taxon>
        <taxon>Streptophyta</taxon>
        <taxon>Embryophyta</taxon>
        <taxon>Tracheophyta</taxon>
        <taxon>Spermatophyta</taxon>
        <taxon>Magnoliopsida</taxon>
        <taxon>eudicotyledons</taxon>
        <taxon>Gunneridae</taxon>
        <taxon>Pentapetalae</taxon>
        <taxon>rosids</taxon>
        <taxon>fabids</taxon>
        <taxon>Fabales</taxon>
        <taxon>Fabaceae</taxon>
        <taxon>Papilionoideae</taxon>
        <taxon>50 kb inversion clade</taxon>
        <taxon>NPAAA clade</taxon>
        <taxon>Hologalegina</taxon>
        <taxon>IRL clade</taxon>
        <taxon>Fabeae</taxon>
        <taxon>Vicia</taxon>
    </lineage>
</organism>
<evidence type="ECO:0000313" key="1">
    <source>
        <dbReference type="EMBL" id="CAI8609852.1"/>
    </source>
</evidence>
<keyword evidence="2" id="KW-1185">Reference proteome</keyword>